<gene>
    <name evidence="5" type="ORF">RJ640_023558</name>
</gene>
<dbReference type="PANTHER" id="PTHR10209:SF885">
    <property type="entry name" value="2OG-FE(II) OXYGENASE FAMILY, PUTATIVE (AFU_ORTHOLOGUE AFUA_2G00750)-RELATED"/>
    <property type="match status" value="1"/>
</dbReference>
<reference evidence="5" key="1">
    <citation type="submission" date="2022-12" db="EMBL/GenBank/DDBJ databases">
        <title>Draft genome assemblies for two species of Escallonia (Escalloniales).</title>
        <authorList>
            <person name="Chanderbali A."/>
            <person name="Dervinis C."/>
            <person name="Anghel I."/>
            <person name="Soltis D."/>
            <person name="Soltis P."/>
            <person name="Zapata F."/>
        </authorList>
    </citation>
    <scope>NUCLEOTIDE SEQUENCE</scope>
    <source>
        <strain evidence="5">UCBG92.1500</strain>
        <tissue evidence="5">Leaf</tissue>
    </source>
</reference>
<evidence type="ECO:0000313" key="6">
    <source>
        <dbReference type="Proteomes" id="UP001187471"/>
    </source>
</evidence>
<feature type="domain" description="Non-haem dioxygenase N-terminal" evidence="4">
    <location>
        <begin position="31"/>
        <end position="139"/>
    </location>
</feature>
<evidence type="ECO:0000256" key="2">
    <source>
        <dbReference type="ARBA" id="ARBA00023002"/>
    </source>
</evidence>
<keyword evidence="3" id="KW-0408">Iron</keyword>
<dbReference type="SUPFAM" id="SSF51197">
    <property type="entry name" value="Clavaminate synthase-like"/>
    <property type="match status" value="1"/>
</dbReference>
<name>A0AA88RR31_9ASTE</name>
<comment type="caution">
    <text evidence="5">The sequence shown here is derived from an EMBL/GenBank/DDBJ whole genome shotgun (WGS) entry which is preliminary data.</text>
</comment>
<dbReference type="InterPro" id="IPR027443">
    <property type="entry name" value="IPNS-like_sf"/>
</dbReference>
<dbReference type="Pfam" id="PF14226">
    <property type="entry name" value="DIOX_N"/>
    <property type="match status" value="1"/>
</dbReference>
<organism evidence="5 6">
    <name type="scientific">Escallonia rubra</name>
    <dbReference type="NCBI Taxonomy" id="112253"/>
    <lineage>
        <taxon>Eukaryota</taxon>
        <taxon>Viridiplantae</taxon>
        <taxon>Streptophyta</taxon>
        <taxon>Embryophyta</taxon>
        <taxon>Tracheophyta</taxon>
        <taxon>Spermatophyta</taxon>
        <taxon>Magnoliopsida</taxon>
        <taxon>eudicotyledons</taxon>
        <taxon>Gunneridae</taxon>
        <taxon>Pentapetalae</taxon>
        <taxon>asterids</taxon>
        <taxon>campanulids</taxon>
        <taxon>Escalloniales</taxon>
        <taxon>Escalloniaceae</taxon>
        <taxon>Escallonia</taxon>
    </lineage>
</organism>
<protein>
    <recommendedName>
        <fullName evidence="4">Non-haem dioxygenase N-terminal domain-containing protein</fullName>
    </recommendedName>
</protein>
<dbReference type="Proteomes" id="UP001187471">
    <property type="component" value="Unassembled WGS sequence"/>
</dbReference>
<accession>A0AA88RR31</accession>
<evidence type="ECO:0000313" key="5">
    <source>
        <dbReference type="EMBL" id="KAK2989558.1"/>
    </source>
</evidence>
<dbReference type="InterPro" id="IPR026992">
    <property type="entry name" value="DIOX_N"/>
</dbReference>
<dbReference type="EMBL" id="JAVXUO010000729">
    <property type="protein sequence ID" value="KAK2989558.1"/>
    <property type="molecule type" value="Genomic_DNA"/>
</dbReference>
<dbReference type="PANTHER" id="PTHR10209">
    <property type="entry name" value="OXIDOREDUCTASE, 2OG-FE II OXYGENASE FAMILY PROTEIN"/>
    <property type="match status" value="1"/>
</dbReference>
<dbReference type="GO" id="GO:0016491">
    <property type="term" value="F:oxidoreductase activity"/>
    <property type="evidence" value="ECO:0007669"/>
    <property type="project" value="UniProtKB-KW"/>
</dbReference>
<dbReference type="AlphaFoldDB" id="A0AA88RR31"/>
<evidence type="ECO:0000256" key="1">
    <source>
        <dbReference type="ARBA" id="ARBA00022723"/>
    </source>
</evidence>
<keyword evidence="6" id="KW-1185">Reference proteome</keyword>
<keyword evidence="2" id="KW-0560">Oxidoreductase</keyword>
<proteinExistence type="predicted"/>
<keyword evidence="1" id="KW-0479">Metal-binding</keyword>
<evidence type="ECO:0000256" key="3">
    <source>
        <dbReference type="ARBA" id="ARBA00023004"/>
    </source>
</evidence>
<dbReference type="Gene3D" id="2.60.120.330">
    <property type="entry name" value="B-lactam Antibiotic, Isopenicillin N Synthase, Chain"/>
    <property type="match status" value="1"/>
</dbReference>
<evidence type="ECO:0000259" key="4">
    <source>
        <dbReference type="Pfam" id="PF14226"/>
    </source>
</evidence>
<sequence>MGAYRSLYILNPQCAKGSKWPKLAVIEAEGIPLIDLSLLNSSVDDGAIKGLVSEIGDACEKWGFFQVINHGVPPECREKMEVASRKFFEQSKEEKRTAGRDEVKPMGYYDTEHIKNVRDWKEEFDAAVENPTVISASDEPDDKESLLALICRYAEVKLAEPTVVLLGLTEKESILE</sequence>
<dbReference type="GO" id="GO:0046872">
    <property type="term" value="F:metal ion binding"/>
    <property type="evidence" value="ECO:0007669"/>
    <property type="project" value="UniProtKB-KW"/>
</dbReference>